<proteinExistence type="predicted"/>
<dbReference type="EnsemblBacteria" id="AAS96318">
    <property type="protein sequence ID" value="AAS96318"/>
    <property type="gene ID" value="DVU_1842"/>
</dbReference>
<dbReference type="HOGENOM" id="CLU_076295_0_0_7"/>
<feature type="signal peptide" evidence="2">
    <location>
        <begin position="1"/>
        <end position="19"/>
    </location>
</feature>
<dbReference type="PROSITE" id="PS51257">
    <property type="entry name" value="PROKAR_LIPOPROTEIN"/>
    <property type="match status" value="1"/>
</dbReference>
<feature type="chain" id="PRO_5004285123" evidence="2">
    <location>
        <begin position="20"/>
        <end position="318"/>
    </location>
</feature>
<evidence type="ECO:0000256" key="2">
    <source>
        <dbReference type="SAM" id="SignalP"/>
    </source>
</evidence>
<dbReference type="PATRIC" id="fig|882.5.peg.1690"/>
<dbReference type="RefSeq" id="WP_010939128.1">
    <property type="nucleotide sequence ID" value="NC_002937.3"/>
</dbReference>
<keyword evidence="2" id="KW-0732">Signal</keyword>
<dbReference type="eggNOG" id="ENOG50341XC">
    <property type="taxonomic scope" value="Bacteria"/>
</dbReference>
<dbReference type="OrthoDB" id="5449205at2"/>
<keyword evidence="4" id="KW-1185">Reference proteome</keyword>
<accession>Q72AZ8</accession>
<reference evidence="3 4" key="1">
    <citation type="journal article" date="2004" name="Nat. Biotechnol.">
        <title>The genome sequence of the anaerobic, sulfate-reducing bacterium Desulfovibrio vulgaris Hildenborough.</title>
        <authorList>
            <person name="Heidelberg J.F."/>
            <person name="Seshadri R."/>
            <person name="Haveman S.A."/>
            <person name="Hemme C.L."/>
            <person name="Paulsen I.T."/>
            <person name="Kolonay J.F."/>
            <person name="Eisen J.A."/>
            <person name="Ward N."/>
            <person name="Methe B."/>
            <person name="Brinkac L.M."/>
            <person name="Daugherty S.C."/>
            <person name="Deboy R.T."/>
            <person name="Dodson R.J."/>
            <person name="Durkin A.S."/>
            <person name="Madupu R."/>
            <person name="Nelson W.C."/>
            <person name="Sullivan S.A."/>
            <person name="Fouts D."/>
            <person name="Haft D.H."/>
            <person name="Selengut J."/>
            <person name="Peterson J.D."/>
            <person name="Davidsen T.M."/>
            <person name="Zafar N."/>
            <person name="Zhou L."/>
            <person name="Radune D."/>
            <person name="Dimitrov G."/>
            <person name="Hance M."/>
            <person name="Tran K."/>
            <person name="Khouri H."/>
            <person name="Gill J."/>
            <person name="Utterback T.R."/>
            <person name="Feldblyum T.V."/>
            <person name="Wall J.D."/>
            <person name="Voordouw G."/>
            <person name="Fraser C.M."/>
        </authorList>
    </citation>
    <scope>NUCLEOTIDE SEQUENCE [LARGE SCALE GENOMIC DNA]</scope>
    <source>
        <strain evidence="4">ATCC 29579 / DSM 644 / NCIMB 8303 / VKM B-1760 / Hildenborough</strain>
    </source>
</reference>
<gene>
    <name evidence="3" type="ordered locus">DVU_1842</name>
</gene>
<dbReference type="Proteomes" id="UP000002194">
    <property type="component" value="Chromosome"/>
</dbReference>
<evidence type="ECO:0000313" key="3">
    <source>
        <dbReference type="EMBL" id="AAS96318.1"/>
    </source>
</evidence>
<dbReference type="EMBL" id="AE017285">
    <property type="protein sequence ID" value="AAS96318.1"/>
    <property type="molecule type" value="Genomic_DNA"/>
</dbReference>
<dbReference type="STRING" id="882.DVU_1842"/>
<dbReference type="AlphaFoldDB" id="Q72AZ8"/>
<feature type="region of interest" description="Disordered" evidence="1">
    <location>
        <begin position="276"/>
        <end position="318"/>
    </location>
</feature>
<dbReference type="KEGG" id="dvu:DVU_1842"/>
<organism evidence="3 4">
    <name type="scientific">Nitratidesulfovibrio vulgaris (strain ATCC 29579 / DSM 644 / CCUG 34227 / NCIMB 8303 / VKM B-1760 / Hildenborough)</name>
    <name type="common">Desulfovibrio vulgaris</name>
    <dbReference type="NCBI Taxonomy" id="882"/>
    <lineage>
        <taxon>Bacteria</taxon>
        <taxon>Pseudomonadati</taxon>
        <taxon>Thermodesulfobacteriota</taxon>
        <taxon>Desulfovibrionia</taxon>
        <taxon>Desulfovibrionales</taxon>
        <taxon>Desulfovibrionaceae</taxon>
        <taxon>Nitratidesulfovibrio</taxon>
    </lineage>
</organism>
<protein>
    <submittedName>
        <fullName evidence="3">Lipoprotein, putative</fullName>
    </submittedName>
</protein>
<sequence>MYRHSRLVGVMLAASMAFAFGCGQTSHSMWKDTKRYYREYLNPPAQVDFGEAGYSTPEEVRLANGFVGIDLQLRALERGLDNADRRPDRSWVEAFLRSYPWMAGAAAIDASGEVLARMPSFDIKNIDFSGVLEADPKQKMRMLRSVIVDTPLGPEIVVAVPLYAGMDFKGVIAVHFDVRALLPYSAAPADIVIAAPSGILWPGKYDITATPLHDADWAKLVAKDAFGTLSNAQGEFFWVTRYIGNIPLVFAVPVEGSFPEKPEQLAVLAKARELGTGGRVQTPAPVEPSPALGEDDPSLLVSPAPELPGSPIEESTVR</sequence>
<keyword evidence="3" id="KW-0449">Lipoprotein</keyword>
<evidence type="ECO:0000313" key="4">
    <source>
        <dbReference type="Proteomes" id="UP000002194"/>
    </source>
</evidence>
<name>Q72AZ8_NITV2</name>
<evidence type="ECO:0000256" key="1">
    <source>
        <dbReference type="SAM" id="MobiDB-lite"/>
    </source>
</evidence>
<dbReference type="PaxDb" id="882-DVU_1842"/>
<dbReference type="IntAct" id="Q72AZ8">
    <property type="interactions" value="1"/>
</dbReference>